<sequence length="309" mass="32144">MSLSSENTAKPSGSGVMQSSAVLLLLTGTMIGFNFPLGKIAGDAGVSPMLWALLVSLGASGMLLPVLLVKRQLSLPRGRTLRYVVISGLISFVLPNLLLFSVIPHAGSGYTGLMFALSPVFTLSLAVLFRMKTPSILGIAGITTGLIGAVIVSITRGSAPEAPDLIWIGAAILIPVALACGNIYRTIDWPEDAQPNVLAFWSHAFSVAVFIVLLLITNGSLPINELAFAPTAAAAQIIIAGLTFPVFFKLQQKGGPVLLSQIGYVAAAVGLITATFILGESYSLMTWVGAGVIACGIAITVVAQIKERL</sequence>
<comment type="similarity">
    <text evidence="2">Belongs to the EamA transporter family.</text>
</comment>
<feature type="transmembrane region" description="Helical" evidence="6">
    <location>
        <begin position="228"/>
        <end position="248"/>
    </location>
</feature>
<feature type="transmembrane region" description="Helical" evidence="6">
    <location>
        <begin position="109"/>
        <end position="129"/>
    </location>
</feature>
<evidence type="ECO:0000313" key="9">
    <source>
        <dbReference type="Proteomes" id="UP001597294"/>
    </source>
</evidence>
<feature type="transmembrane region" description="Helical" evidence="6">
    <location>
        <begin position="196"/>
        <end position="216"/>
    </location>
</feature>
<dbReference type="Proteomes" id="UP001597294">
    <property type="component" value="Unassembled WGS sequence"/>
</dbReference>
<organism evidence="8 9">
    <name type="scientific">Kiloniella antarctica</name>
    <dbReference type="NCBI Taxonomy" id="1550907"/>
    <lineage>
        <taxon>Bacteria</taxon>
        <taxon>Pseudomonadati</taxon>
        <taxon>Pseudomonadota</taxon>
        <taxon>Alphaproteobacteria</taxon>
        <taxon>Rhodospirillales</taxon>
        <taxon>Kiloniellaceae</taxon>
        <taxon>Kiloniella</taxon>
    </lineage>
</organism>
<evidence type="ECO:0000256" key="5">
    <source>
        <dbReference type="ARBA" id="ARBA00023136"/>
    </source>
</evidence>
<dbReference type="SUPFAM" id="SSF103481">
    <property type="entry name" value="Multidrug resistance efflux transporter EmrE"/>
    <property type="match status" value="2"/>
</dbReference>
<gene>
    <name evidence="8" type="ORF">ACFSKO_01025</name>
</gene>
<dbReference type="EMBL" id="JBHUII010000001">
    <property type="protein sequence ID" value="MFD2204171.1"/>
    <property type="molecule type" value="Genomic_DNA"/>
</dbReference>
<dbReference type="PANTHER" id="PTHR32322:SF2">
    <property type="entry name" value="EAMA DOMAIN-CONTAINING PROTEIN"/>
    <property type="match status" value="1"/>
</dbReference>
<keyword evidence="5 6" id="KW-0472">Membrane</keyword>
<comment type="caution">
    <text evidence="8">The sequence shown here is derived from an EMBL/GenBank/DDBJ whole genome shotgun (WGS) entry which is preliminary data.</text>
</comment>
<name>A0ABW5BG78_9PROT</name>
<comment type="subcellular location">
    <subcellularLocation>
        <location evidence="1">Membrane</location>
        <topology evidence="1">Multi-pass membrane protein</topology>
    </subcellularLocation>
</comment>
<feature type="domain" description="EamA" evidence="7">
    <location>
        <begin position="191"/>
        <end position="301"/>
    </location>
</feature>
<dbReference type="InterPro" id="IPR050638">
    <property type="entry name" value="AA-Vitamin_Transporters"/>
</dbReference>
<dbReference type="InterPro" id="IPR000620">
    <property type="entry name" value="EamA_dom"/>
</dbReference>
<feature type="domain" description="EamA" evidence="7">
    <location>
        <begin position="20"/>
        <end position="153"/>
    </location>
</feature>
<evidence type="ECO:0000313" key="8">
    <source>
        <dbReference type="EMBL" id="MFD2204171.1"/>
    </source>
</evidence>
<accession>A0ABW5BG78</accession>
<feature type="transmembrane region" description="Helical" evidence="6">
    <location>
        <begin position="165"/>
        <end position="184"/>
    </location>
</feature>
<evidence type="ECO:0000256" key="4">
    <source>
        <dbReference type="ARBA" id="ARBA00022989"/>
    </source>
</evidence>
<evidence type="ECO:0000259" key="7">
    <source>
        <dbReference type="Pfam" id="PF00892"/>
    </source>
</evidence>
<dbReference type="PANTHER" id="PTHR32322">
    <property type="entry name" value="INNER MEMBRANE TRANSPORTER"/>
    <property type="match status" value="1"/>
</dbReference>
<evidence type="ECO:0000256" key="1">
    <source>
        <dbReference type="ARBA" id="ARBA00004141"/>
    </source>
</evidence>
<dbReference type="Pfam" id="PF00892">
    <property type="entry name" value="EamA"/>
    <property type="match status" value="2"/>
</dbReference>
<feature type="transmembrane region" description="Helical" evidence="6">
    <location>
        <begin position="136"/>
        <end position="159"/>
    </location>
</feature>
<protein>
    <submittedName>
        <fullName evidence="8">DMT family transporter</fullName>
    </submittedName>
</protein>
<feature type="transmembrane region" description="Helical" evidence="6">
    <location>
        <begin position="284"/>
        <end position="305"/>
    </location>
</feature>
<feature type="transmembrane region" description="Helical" evidence="6">
    <location>
        <begin position="257"/>
        <end position="278"/>
    </location>
</feature>
<dbReference type="InterPro" id="IPR037185">
    <property type="entry name" value="EmrE-like"/>
</dbReference>
<keyword evidence="4 6" id="KW-1133">Transmembrane helix</keyword>
<evidence type="ECO:0000256" key="2">
    <source>
        <dbReference type="ARBA" id="ARBA00007362"/>
    </source>
</evidence>
<feature type="transmembrane region" description="Helical" evidence="6">
    <location>
        <begin position="49"/>
        <end position="69"/>
    </location>
</feature>
<keyword evidence="3 6" id="KW-0812">Transmembrane</keyword>
<proteinExistence type="inferred from homology"/>
<reference evidence="9" key="1">
    <citation type="journal article" date="2019" name="Int. J. Syst. Evol. Microbiol.">
        <title>The Global Catalogue of Microorganisms (GCM) 10K type strain sequencing project: providing services to taxonomists for standard genome sequencing and annotation.</title>
        <authorList>
            <consortium name="The Broad Institute Genomics Platform"/>
            <consortium name="The Broad Institute Genome Sequencing Center for Infectious Disease"/>
            <person name="Wu L."/>
            <person name="Ma J."/>
        </authorList>
    </citation>
    <scope>NUCLEOTIDE SEQUENCE [LARGE SCALE GENOMIC DNA]</scope>
    <source>
        <strain evidence="9">CGMCC 4.7192</strain>
    </source>
</reference>
<dbReference type="RefSeq" id="WP_380247476.1">
    <property type="nucleotide sequence ID" value="NZ_JBHUII010000001.1"/>
</dbReference>
<keyword evidence="9" id="KW-1185">Reference proteome</keyword>
<evidence type="ECO:0000256" key="6">
    <source>
        <dbReference type="SAM" id="Phobius"/>
    </source>
</evidence>
<evidence type="ECO:0000256" key="3">
    <source>
        <dbReference type="ARBA" id="ARBA00022692"/>
    </source>
</evidence>
<feature type="transmembrane region" description="Helical" evidence="6">
    <location>
        <begin position="21"/>
        <end position="37"/>
    </location>
</feature>
<feature type="transmembrane region" description="Helical" evidence="6">
    <location>
        <begin position="81"/>
        <end position="103"/>
    </location>
</feature>